<feature type="compositionally biased region" description="Polar residues" evidence="1">
    <location>
        <begin position="1560"/>
        <end position="1577"/>
    </location>
</feature>
<feature type="region of interest" description="Disordered" evidence="1">
    <location>
        <begin position="1625"/>
        <end position="1676"/>
    </location>
</feature>
<feature type="domain" description="FH2" evidence="2">
    <location>
        <begin position="2493"/>
        <end position="2896"/>
    </location>
</feature>
<evidence type="ECO:0000256" key="1">
    <source>
        <dbReference type="SAM" id="MobiDB-lite"/>
    </source>
</evidence>
<feature type="compositionally biased region" description="Low complexity" evidence="1">
    <location>
        <begin position="2126"/>
        <end position="2146"/>
    </location>
</feature>
<dbReference type="InterPro" id="IPR042201">
    <property type="entry name" value="FH2_Formin_sf"/>
</dbReference>
<reference evidence="3" key="1">
    <citation type="submission" date="2021-02" db="EMBL/GenBank/DDBJ databases">
        <authorList>
            <person name="Dougan E. K."/>
            <person name="Rhodes N."/>
            <person name="Thang M."/>
            <person name="Chan C."/>
        </authorList>
    </citation>
    <scope>NUCLEOTIDE SEQUENCE</scope>
</reference>
<feature type="compositionally biased region" description="Low complexity" evidence="1">
    <location>
        <begin position="1657"/>
        <end position="1671"/>
    </location>
</feature>
<feature type="region of interest" description="Disordered" evidence="1">
    <location>
        <begin position="2407"/>
        <end position="2498"/>
    </location>
</feature>
<dbReference type="PROSITE" id="PS51444">
    <property type="entry name" value="FH2"/>
    <property type="match status" value="1"/>
</dbReference>
<feature type="region of interest" description="Disordered" evidence="1">
    <location>
        <begin position="1397"/>
        <end position="1429"/>
    </location>
</feature>
<dbReference type="InterPro" id="IPR015425">
    <property type="entry name" value="FH2_Formin"/>
</dbReference>
<dbReference type="GO" id="GO:0005737">
    <property type="term" value="C:cytoplasm"/>
    <property type="evidence" value="ECO:0007669"/>
    <property type="project" value="UniProtKB-ARBA"/>
</dbReference>
<feature type="compositionally biased region" description="Basic and acidic residues" evidence="1">
    <location>
        <begin position="2417"/>
        <end position="2432"/>
    </location>
</feature>
<feature type="region of interest" description="Disordered" evidence="1">
    <location>
        <begin position="1364"/>
        <end position="1383"/>
    </location>
</feature>
<dbReference type="EMBL" id="CAJNNW010026227">
    <property type="protein sequence ID" value="CAE8683786.1"/>
    <property type="molecule type" value="Genomic_DNA"/>
</dbReference>
<feature type="region of interest" description="Disordered" evidence="1">
    <location>
        <begin position="1063"/>
        <end position="1127"/>
    </location>
</feature>
<feature type="compositionally biased region" description="Basic and acidic residues" evidence="1">
    <location>
        <begin position="2324"/>
        <end position="2350"/>
    </location>
</feature>
<dbReference type="GO" id="GO:0030866">
    <property type="term" value="P:cortical actin cytoskeleton organization"/>
    <property type="evidence" value="ECO:0007669"/>
    <property type="project" value="TreeGrafter"/>
</dbReference>
<feature type="compositionally biased region" description="Polar residues" evidence="1">
    <location>
        <begin position="1369"/>
        <end position="1380"/>
    </location>
</feature>
<feature type="region of interest" description="Disordered" evidence="1">
    <location>
        <begin position="2118"/>
        <end position="2149"/>
    </location>
</feature>
<feature type="compositionally biased region" description="Low complexity" evidence="1">
    <location>
        <begin position="1819"/>
        <end position="1831"/>
    </location>
</feature>
<feature type="compositionally biased region" description="Polar residues" evidence="1">
    <location>
        <begin position="441"/>
        <end position="456"/>
    </location>
</feature>
<dbReference type="GO" id="GO:0051015">
    <property type="term" value="F:actin filament binding"/>
    <property type="evidence" value="ECO:0007669"/>
    <property type="project" value="TreeGrafter"/>
</dbReference>
<feature type="region of interest" description="Disordered" evidence="1">
    <location>
        <begin position="2324"/>
        <end position="2390"/>
    </location>
</feature>
<feature type="compositionally biased region" description="Polar residues" evidence="1">
    <location>
        <begin position="1218"/>
        <end position="1227"/>
    </location>
</feature>
<feature type="compositionally biased region" description="Low complexity" evidence="1">
    <location>
        <begin position="464"/>
        <end position="476"/>
    </location>
</feature>
<feature type="region of interest" description="Disordered" evidence="1">
    <location>
        <begin position="758"/>
        <end position="778"/>
    </location>
</feature>
<feature type="region of interest" description="Disordered" evidence="1">
    <location>
        <begin position="1215"/>
        <end position="1278"/>
    </location>
</feature>
<gene>
    <name evidence="3" type="ORF">PGLA2088_LOCUS23622</name>
</gene>
<feature type="compositionally biased region" description="Low complexity" evidence="1">
    <location>
        <begin position="2351"/>
        <end position="2387"/>
    </location>
</feature>
<feature type="region of interest" description="Disordered" evidence="1">
    <location>
        <begin position="2886"/>
        <end position="3006"/>
    </location>
</feature>
<feature type="region of interest" description="Disordered" evidence="1">
    <location>
        <begin position="1869"/>
        <end position="1945"/>
    </location>
</feature>
<feature type="compositionally biased region" description="Polar residues" evidence="1">
    <location>
        <begin position="1802"/>
        <end position="1811"/>
    </location>
</feature>
<evidence type="ECO:0000259" key="2">
    <source>
        <dbReference type="PROSITE" id="PS51444"/>
    </source>
</evidence>
<evidence type="ECO:0000313" key="3">
    <source>
        <dbReference type="EMBL" id="CAE8683786.1"/>
    </source>
</evidence>
<dbReference type="PANTHER" id="PTHR45920">
    <property type="entry name" value="FORMIN HOMOLOGY 2 DOMAIN CONTAINING, ISOFORM I"/>
    <property type="match status" value="1"/>
</dbReference>
<feature type="region of interest" description="Disordered" evidence="1">
    <location>
        <begin position="1707"/>
        <end position="1733"/>
    </location>
</feature>
<feature type="region of interest" description="Disordered" evidence="1">
    <location>
        <begin position="945"/>
        <end position="975"/>
    </location>
</feature>
<feature type="region of interest" description="Disordered" evidence="1">
    <location>
        <begin position="139"/>
        <end position="181"/>
    </location>
</feature>
<feature type="compositionally biased region" description="Low complexity" evidence="1">
    <location>
        <begin position="1504"/>
        <end position="1515"/>
    </location>
</feature>
<feature type="region of interest" description="Disordered" evidence="1">
    <location>
        <begin position="1797"/>
        <end position="1847"/>
    </location>
</feature>
<dbReference type="Gene3D" id="1.20.58.2220">
    <property type="entry name" value="Formin, FH2 domain"/>
    <property type="match status" value="1"/>
</dbReference>
<feature type="region of interest" description="Disordered" evidence="1">
    <location>
        <begin position="287"/>
        <end position="335"/>
    </location>
</feature>
<dbReference type="Pfam" id="PF02181">
    <property type="entry name" value="FH2"/>
    <property type="match status" value="1"/>
</dbReference>
<feature type="region of interest" description="Disordered" evidence="1">
    <location>
        <begin position="1984"/>
        <end position="2011"/>
    </location>
</feature>
<dbReference type="SUPFAM" id="SSF101447">
    <property type="entry name" value="Formin homology 2 domain (FH2 domain)"/>
    <property type="match status" value="1"/>
</dbReference>
<feature type="compositionally biased region" description="Basic and acidic residues" evidence="1">
    <location>
        <begin position="1883"/>
        <end position="1896"/>
    </location>
</feature>
<feature type="region of interest" description="Disordered" evidence="1">
    <location>
        <begin position="2233"/>
        <end position="2286"/>
    </location>
</feature>
<name>A0A813JSS8_POLGL</name>
<feature type="region of interest" description="Disordered" evidence="1">
    <location>
        <begin position="441"/>
        <end position="498"/>
    </location>
</feature>
<feature type="compositionally biased region" description="Polar residues" evidence="1">
    <location>
        <begin position="1520"/>
        <end position="1529"/>
    </location>
</feature>
<accession>A0A813JSS8</accession>
<dbReference type="SMART" id="SM00498">
    <property type="entry name" value="FH2"/>
    <property type="match status" value="1"/>
</dbReference>
<feature type="region of interest" description="Disordered" evidence="1">
    <location>
        <begin position="1502"/>
        <end position="1534"/>
    </location>
</feature>
<sequence>MEHDEPRISTPEQVLAHGARLSLLFAVLPSLRDVEELPPALAAVRNERLQAARGALCSALCSGIGAEKEKKEEAFGAGSGSGRSEPEGVTRGLPLLGEGGSSELPVVSVSGLEATVSSAGGAHLRQTLDNARRSLDAALRSAAQEDAGEEASGQQAFGSSGPAEDKSLSGSAGGSQPLALSGNWQPAAVHLELTDRPVELMSASQSPPRLGEMGSSRHLDLAATTSHPMVPRISDATLTILTTTTNTTSTSRNACNETLVSAGWTLGDLVPVPYPCTSQGSVDSTKGDVGDAVASGKPGCQQSAVVAGGRPDSRPLDDESRVETRSDLADDAGARRLSPELCADESSEIGGGNRTQEVPGEACKTAEVASGTPAVISSVSSGEVADQLLTVLQQMRQEHLDYDIRSLTERTATASFTQSTSPHASAEADVCAGLSHFQSPAASRNVTRNTSANTLGEGSGAGRASFQADSSSAASSCPQRDSRSADDTQGGSGLPGHAAAVAMNDADTDHLRVGDGGVQGGIAVVESHYSGSNHDASFIDRHAALFNPCTGDSTQLYDHLTSSVGQEAGKDTACAGFSGFHSAASFDGAKRNTSANTLGEGNGSGWASFQADSFSAASSCPQGASRPADNTQGGSDLPGHAVVSAEMEASTTHLSANDCGSQDPVNLGSHSGSDHDANFINRHSTLFNLSTGSTTCLDGLLTSSVGQDSGKDTGCAGFSDFHSDTSFDGAKRTISSNTLGDGKGSGWASFQADSSSAASSCLQGGSRPADNTQGGSGLRGHAMVAVEMDAGTIRLSADDGGSQGSVSDLGSRRTGVVESEHLGSDHDASWIDRPTTLLNPILGNSTCLGGLRTSSVGQEAGNDTAFAGFSGFHPVSASFGGAKRTISSNTLGDGNGSGWASFQADSSSAASSCLQGGSRPADNTQGGSSLPWHAVVSAEIGAGTSHLSAGDGGSQGPVSNLGRRRTSVGESDYSGSNHDASFINSHATLFNLSTGNSTCLDGPLTSSVGQESGKDIACAVFSGFHSAASFYGAKRTTSASTLGKGNGSDWASFQADSSSAASGCPKGCSRPTDNTQGGSGLPGHAVVSAEIGAGTSHLSAGDGGSQGPVSNLGRRRTSVGESDYSGSNHDASFINSHATLFNLSTGNSTCLDSPLTSSVGQEAGKDTECAVFSGFHSAASFDGAKRTISANTLGEGNGSGWASFQADSFSAAIGCPQGGSSPADNTQGGSGLPGHAVVSAEIGSGTNHLSAGDGGSQGPVSNLGRRRTSVGESDYSGSNHDASFINSHATLFNLSTGNSTCLDGPLASSVGQEAGNDTACAVFSGFHSAASFDGAKRTTSANTLGEGNGSGWASFQADSFSAASGCPQGGSSPADNTQGGSCLPGHAVVSAEIGAGTSHLSAGDGGSQGPVSNLGRRRTSVGESDYSGSNHDASFINSHATLFNLSTGSSTCLDGPLTSSVGQEAGKDTECAVLSGFHSAASFNGAKRTTSANTLGEGNGSGWASFQADSSSAASGCPQGGSSPADNTQGGSGLPVHAVVSAEIDAGTDHFSAGDGGSQGPLSGSRRTAVGESNYSGSDHDVSFSDRHTNLFNPSTADSKCFDGLLTSSVWQVAGKEAVFNEAAGCSGLSGSRNPEGDGTGEQRTCAGSPGADTRAGRASVSANSSSAARSCPHVGSKLTVNDHGGSGLPGYPVAVAAAEIDADTNRLSAGDGDFRGPLGNSSGRRKGLTGSNCSGDDHAASFADGDSVPLNTSVGDSTCLDGLLTSSVGQAASKGGGSAEAAAWAGFSGFHPLSASGGGATRTTSANTPEAGNGSGWASFQADSSSAASSCNRGSGRPADDAQVGSGLPGPLAAVAVIDAGTHQLSVGDGGVQGLGPVSDPGSRHIAVDGSDHSGSDQGASFINRPATLFNPSTGNSTCSPPPVGGSGPGNEGHSAGNHHRASSPRGFMAEATRWQVASSHLSASDEQPVQAQSTVSYAARALRAATTSQHRQTARRPQAAAPCSESELPAPNIACISPEGAILQLQAAEHRQHETQLFELHLAPQLQKTGLELHIQKQPTPQPYLQLPTRPYLQAPCMQQIPRLPQQPHHLQQPQHATTQQQQQFLPAESMPCSPVGLALRRGLSPSAASPNSGSSPSLSGSPSKTSQTLRSKQWILERLVEAGALRCLGANNSGAVRLDSDGCQKQLFARGTSPQESLGGGSPWVASGVASPVLGGPGGSWLTPLAVHSAPGAAMQGPPSGPGRDGAASSAAEDWNEVSELWSRAASHQNEEFASDEEGEEDLRRRRHLDGWPDAAGSQPEEASSAWQEQLLQQQNLNKQLKDRLQQQEQERREGVQQQEQERREAAGAEQKQQDLLQQLQDRLQQRQQRQQDPGSDQQELVHQLQERLQQRQQQLLEAQAQQLNSTLRPASPKKSDNAGAENKEEKALESAVQAPPEPPGKGVAPPKGKGKGPPDAPPSPPKKGSAPALKGKGKGSPGSDGKGTPRAMRKPEVLPRTPLKKLFWSPINLGENSELTVWERIHQCGAKFDADELEALFGEAGASTARGQEAAQPRQPTALRRRRVLEEKRRRELWFMLALMPDLPQLLKALELIDDSLLEPEKVELLLINLPIPDEAELIRSAEATTPLGEGETWDSPEQFVLGMTSVNQYALRVRVWGFLLSFEALASRLETAERELRVAADHLQTSVRIEKLLGLVLFIGNYLNGGTARGRADGFDLEALPKLGKLRASGQSTLLDFLVSQAEKDTPGLVSEIFAEGAESESVARARRHRVPELQDELKSMITQAESYLQQMSSGTQATEPPLGDALLERKVQVQARLGRLQVTAAAFISWADRYASLCAWFHVNGKQRPTEEFFGFWDNLFSDLKKAWETQRREAVKIKFRSAGRASSPRSQGGGRAVAEEGAAEEEATPRRRAESLPPKPRGTSSAAEDRCGSSPESRVKAPRGGLGCRRSVPSSRPPTPSEGEGEEKRPDASSEGLTELSEPAVALEGAKLGEEIPGP</sequence>
<feature type="region of interest" description="Disordered" evidence="1">
    <location>
        <begin position="72"/>
        <end position="97"/>
    </location>
</feature>
<dbReference type="PANTHER" id="PTHR45920:SF7">
    <property type="entry name" value="FORMIN-G"/>
    <property type="match status" value="1"/>
</dbReference>
<organism evidence="3 4">
    <name type="scientific">Polarella glacialis</name>
    <name type="common">Dinoflagellate</name>
    <dbReference type="NCBI Taxonomy" id="89957"/>
    <lineage>
        <taxon>Eukaryota</taxon>
        <taxon>Sar</taxon>
        <taxon>Alveolata</taxon>
        <taxon>Dinophyceae</taxon>
        <taxon>Suessiales</taxon>
        <taxon>Suessiaceae</taxon>
        <taxon>Polarella</taxon>
    </lineage>
</organism>
<evidence type="ECO:0000313" key="4">
    <source>
        <dbReference type="Proteomes" id="UP000626109"/>
    </source>
</evidence>
<feature type="region of interest" description="Disordered" evidence="1">
    <location>
        <begin position="618"/>
        <end position="639"/>
    </location>
</feature>
<proteinExistence type="predicted"/>
<feature type="region of interest" description="Disordered" evidence="1">
    <location>
        <begin position="1548"/>
        <end position="1581"/>
    </location>
</feature>
<feature type="compositionally biased region" description="Basic and acidic residues" evidence="1">
    <location>
        <begin position="311"/>
        <end position="335"/>
    </location>
</feature>
<dbReference type="Proteomes" id="UP000626109">
    <property type="component" value="Unassembled WGS sequence"/>
</dbReference>
<dbReference type="GO" id="GO:0005856">
    <property type="term" value="C:cytoskeleton"/>
    <property type="evidence" value="ECO:0007669"/>
    <property type="project" value="TreeGrafter"/>
</dbReference>
<protein>
    <recommendedName>
        <fullName evidence="2">FH2 domain-containing protein</fullName>
    </recommendedName>
</protein>
<comment type="caution">
    <text evidence="3">The sequence shown here is derived from an EMBL/GenBank/DDBJ whole genome shotgun (WGS) entry which is preliminary data.</text>
</comment>